<proteinExistence type="predicted"/>
<dbReference type="AlphaFoldDB" id="A0A845B914"/>
<evidence type="ECO:0000256" key="1">
    <source>
        <dbReference type="SAM" id="SignalP"/>
    </source>
</evidence>
<dbReference type="SUPFAM" id="SSF63829">
    <property type="entry name" value="Calcium-dependent phosphotriesterase"/>
    <property type="match status" value="1"/>
</dbReference>
<dbReference type="Pfam" id="PF05787">
    <property type="entry name" value="PhoX"/>
    <property type="match status" value="1"/>
</dbReference>
<keyword evidence="3" id="KW-1185">Reference proteome</keyword>
<sequence>MRALSRRALLAAGAALPGLPALAQAARISTLDMPALRMPLKLDDTVAPGYRRNVLVRWGDRVTYDAAPWDPQQPTPAAAATQFGWDARICGMVVPRVGADGVARAVLAVAHPTVDPAMAFPGGQDRPAVAAMMQGASLLNIERQGGRWVVVDGGYQARRLTAETLCRINGPAAQVVGGMVQGLLAVSGGCSTPWGTQLLAEGDPAPWMARLGTLDERFTDAMHFGWVAELDPMDPGAVPAKRTALARFPRGDAAAALSRDGRAVVYLSDRRAFGHLFRFVSDGPATTPNALDLGTLSVARLEGGRLRWEPLPRNVDMLVNPLAYAAQAGAIGFDTPSGLAVDPHTGWLYLACNGNAARRPDQLDRLNPRAGNRSGHVVEIIPEGGDHGAEEAAAGVLLLGGAPPPRLANLAGSWPDAPATLAVDGAGRLWIGTDHAGLLGPQPDILFGCDTAGPGRGLPLPLYGAPRGAAVGGAAMSPDGMTLFAVVRTPGAEPGASYARPGTRWPAFDARLPPRTTLVAFSTISGAPVGG</sequence>
<comment type="caution">
    <text evidence="2">The sequence shown here is derived from an EMBL/GenBank/DDBJ whole genome shotgun (WGS) entry which is preliminary data.</text>
</comment>
<dbReference type="PANTHER" id="PTHR35399:SF2">
    <property type="entry name" value="DUF839 DOMAIN-CONTAINING PROTEIN"/>
    <property type="match status" value="1"/>
</dbReference>
<dbReference type="PROSITE" id="PS51318">
    <property type="entry name" value="TAT"/>
    <property type="match status" value="1"/>
</dbReference>
<gene>
    <name evidence="2" type="ORF">E0493_00645</name>
</gene>
<dbReference type="OrthoDB" id="9801383at2"/>
<evidence type="ECO:0000313" key="3">
    <source>
        <dbReference type="Proteomes" id="UP000460715"/>
    </source>
</evidence>
<feature type="chain" id="PRO_5033042219" evidence="1">
    <location>
        <begin position="26"/>
        <end position="531"/>
    </location>
</feature>
<dbReference type="Proteomes" id="UP000460715">
    <property type="component" value="Unassembled WGS sequence"/>
</dbReference>
<keyword evidence="1" id="KW-0732">Signal</keyword>
<dbReference type="PANTHER" id="PTHR35399">
    <property type="entry name" value="SLR8030 PROTEIN"/>
    <property type="match status" value="1"/>
</dbReference>
<dbReference type="InterPro" id="IPR008557">
    <property type="entry name" value="PhoX"/>
</dbReference>
<name>A0A845B914_9PROT</name>
<organism evidence="2 3">
    <name type="scientific">Teichococcus coralli</name>
    <dbReference type="NCBI Taxonomy" id="2545983"/>
    <lineage>
        <taxon>Bacteria</taxon>
        <taxon>Pseudomonadati</taxon>
        <taxon>Pseudomonadota</taxon>
        <taxon>Alphaproteobacteria</taxon>
        <taxon>Acetobacterales</taxon>
        <taxon>Roseomonadaceae</taxon>
        <taxon>Roseomonas</taxon>
    </lineage>
</organism>
<feature type="signal peptide" evidence="1">
    <location>
        <begin position="1"/>
        <end position="25"/>
    </location>
</feature>
<accession>A0A845B914</accession>
<protein>
    <submittedName>
        <fullName evidence="2">DUF839 domain-containing protein</fullName>
    </submittedName>
</protein>
<dbReference type="EMBL" id="SNVJ01000001">
    <property type="protein sequence ID" value="MXP61857.1"/>
    <property type="molecule type" value="Genomic_DNA"/>
</dbReference>
<dbReference type="RefSeq" id="WP_160934979.1">
    <property type="nucleotide sequence ID" value="NZ_SNVJ01000001.1"/>
</dbReference>
<dbReference type="InterPro" id="IPR006311">
    <property type="entry name" value="TAT_signal"/>
</dbReference>
<evidence type="ECO:0000313" key="2">
    <source>
        <dbReference type="EMBL" id="MXP61857.1"/>
    </source>
</evidence>
<reference evidence="2 3" key="1">
    <citation type="submission" date="2019-03" db="EMBL/GenBank/DDBJ databases">
        <title>Roseomonas sp. a novel Roseomonas species isolated from Sea whip Gorgonian.</title>
        <authorList>
            <person name="Li F."/>
            <person name="Pan X."/>
            <person name="Huang S."/>
            <person name="Li Z."/>
            <person name="Meng B."/>
        </authorList>
    </citation>
    <scope>NUCLEOTIDE SEQUENCE [LARGE SCALE GENOMIC DNA]</scope>
    <source>
        <strain evidence="2 3">M0104</strain>
    </source>
</reference>